<accession>I4A173</accession>
<dbReference type="NCBIfam" id="TIGR00964">
    <property type="entry name" value="secE_bact"/>
    <property type="match status" value="1"/>
</dbReference>
<evidence type="ECO:0000256" key="2">
    <source>
        <dbReference type="ARBA" id="ARBA00022448"/>
    </source>
</evidence>
<evidence type="ECO:0000256" key="7">
    <source>
        <dbReference type="ARBA" id="ARBA00023136"/>
    </source>
</evidence>
<keyword evidence="8" id="KW-1003">Cell membrane</keyword>
<dbReference type="eggNOG" id="COG0690">
    <property type="taxonomic scope" value="Bacteria"/>
</dbReference>
<evidence type="ECO:0000313" key="10">
    <source>
        <dbReference type="Proteomes" id="UP000006051"/>
    </source>
</evidence>
<comment type="function">
    <text evidence="8">Essential subunit of the Sec protein translocation channel SecYEG. Clamps together the 2 halves of SecY. May contact the channel plug during translocation.</text>
</comment>
<dbReference type="Gene3D" id="1.20.5.1030">
    <property type="entry name" value="Preprotein translocase secy subunit"/>
    <property type="match status" value="1"/>
</dbReference>
<proteinExistence type="inferred from homology"/>
<keyword evidence="6 8" id="KW-0811">Translocation</keyword>
<evidence type="ECO:0000256" key="8">
    <source>
        <dbReference type="HAMAP-Rule" id="MF_00422"/>
    </source>
</evidence>
<keyword evidence="4 8" id="KW-0653">Protein transport</keyword>
<dbReference type="GeneID" id="71569627"/>
<name>I4A173_ORNRL</name>
<evidence type="ECO:0000256" key="6">
    <source>
        <dbReference type="ARBA" id="ARBA00023010"/>
    </source>
</evidence>
<keyword evidence="10" id="KW-1185">Reference proteome</keyword>
<dbReference type="InterPro" id="IPR001901">
    <property type="entry name" value="Translocase_SecE/Sec61-g"/>
</dbReference>
<dbReference type="RefSeq" id="WP_014791258.1">
    <property type="nucleotide sequence ID" value="NC_018016.1"/>
</dbReference>
<keyword evidence="5 8" id="KW-1133">Transmembrane helix</keyword>
<reference evidence="9 10" key="1">
    <citation type="submission" date="2012-06" db="EMBL/GenBank/DDBJ databases">
        <title>The complete genome of Ornithobacterium rhinotracheale DSM 15997.</title>
        <authorList>
            <consortium name="US DOE Joint Genome Institute (JGI-PGF)"/>
            <person name="Lucas S."/>
            <person name="Copeland A."/>
            <person name="Lapidus A."/>
            <person name="Goodwin L."/>
            <person name="Pitluck S."/>
            <person name="Peters L."/>
            <person name="Mikhailova N."/>
            <person name="Teshima H."/>
            <person name="Kyrpides N."/>
            <person name="Mavromatis K."/>
            <person name="Pagani I."/>
            <person name="Ivanova N."/>
            <person name="Ovchinnikova G."/>
            <person name="Zeytun A."/>
            <person name="Detter J.C."/>
            <person name="Han C."/>
            <person name="Land M."/>
            <person name="Hauser L."/>
            <person name="Markowitz V."/>
            <person name="Cheng J.-F."/>
            <person name="Hugenholtz P."/>
            <person name="Woyke T."/>
            <person name="Wu D."/>
            <person name="Lang E."/>
            <person name="Kopitz M."/>
            <person name="Brambilla E."/>
            <person name="Klenk H.-P."/>
            <person name="Eisen J.A."/>
        </authorList>
    </citation>
    <scope>NUCLEOTIDE SEQUENCE [LARGE SCALE GENOMIC DNA]</scope>
    <source>
        <strain evidence="10">ATCC 51463 / DSM 15997 / CCUG 23171 / LMG 9086</strain>
    </source>
</reference>
<dbReference type="GO" id="GO:0008320">
    <property type="term" value="F:protein transmembrane transporter activity"/>
    <property type="evidence" value="ECO:0007669"/>
    <property type="project" value="UniProtKB-UniRule"/>
</dbReference>
<dbReference type="KEGG" id="orh:Ornrh_1546"/>
<dbReference type="InterPro" id="IPR005807">
    <property type="entry name" value="SecE_bac"/>
</dbReference>
<comment type="subunit">
    <text evidence="8">Component of the Sec protein translocase complex. Heterotrimer consisting of SecY, SecE and SecG subunits. The heterotrimers can form oligomers, although 1 heterotrimer is thought to be able to translocate proteins. Interacts with the ribosome. Interacts with SecDF, and other proteins may be involved. Interacts with SecA.</text>
</comment>
<feature type="transmembrane region" description="Helical" evidence="8">
    <location>
        <begin position="32"/>
        <end position="52"/>
    </location>
</feature>
<dbReference type="GO" id="GO:0065002">
    <property type="term" value="P:intracellular protein transmembrane transport"/>
    <property type="evidence" value="ECO:0007669"/>
    <property type="project" value="UniProtKB-UniRule"/>
</dbReference>
<dbReference type="EMBL" id="CP003283">
    <property type="protein sequence ID" value="AFL97707.1"/>
    <property type="molecule type" value="Genomic_DNA"/>
</dbReference>
<dbReference type="AlphaFoldDB" id="I4A173"/>
<dbReference type="STRING" id="867902.Ornrh_1546"/>
<dbReference type="HOGENOM" id="CLU_113663_6_0_10"/>
<keyword evidence="3 8" id="KW-0812">Transmembrane</keyword>
<dbReference type="HAMAP" id="MF_00422">
    <property type="entry name" value="SecE"/>
    <property type="match status" value="1"/>
</dbReference>
<organism evidence="9 10">
    <name type="scientific">Ornithobacterium rhinotracheale (strain ATCC 51463 / DSM 15997 / CCUG 23171 / CIP 104009 / LMG 9086)</name>
    <dbReference type="NCBI Taxonomy" id="867902"/>
    <lineage>
        <taxon>Bacteria</taxon>
        <taxon>Pseudomonadati</taxon>
        <taxon>Bacteroidota</taxon>
        <taxon>Flavobacteriia</taxon>
        <taxon>Flavobacteriales</taxon>
        <taxon>Weeksellaceae</taxon>
        <taxon>Ornithobacterium</taxon>
    </lineage>
</organism>
<keyword evidence="8" id="KW-0997">Cell inner membrane</keyword>
<dbReference type="InterPro" id="IPR038379">
    <property type="entry name" value="SecE_sf"/>
</dbReference>
<comment type="subcellular location">
    <subcellularLocation>
        <location evidence="8">Cell inner membrane</location>
        <topology evidence="8">Single-pass membrane protein</topology>
    </subcellularLocation>
    <subcellularLocation>
        <location evidence="1">Membrane</location>
    </subcellularLocation>
</comment>
<evidence type="ECO:0000313" key="9">
    <source>
        <dbReference type="EMBL" id="AFL97707.1"/>
    </source>
</evidence>
<protein>
    <recommendedName>
        <fullName evidence="8">Protein translocase subunit SecE</fullName>
    </recommendedName>
</protein>
<gene>
    <name evidence="8" type="primary">secE</name>
    <name evidence="9" type="ordered locus">Ornrh_1546</name>
</gene>
<evidence type="ECO:0000256" key="3">
    <source>
        <dbReference type="ARBA" id="ARBA00022692"/>
    </source>
</evidence>
<evidence type="ECO:0000256" key="4">
    <source>
        <dbReference type="ARBA" id="ARBA00022927"/>
    </source>
</evidence>
<dbReference type="GO" id="GO:0005886">
    <property type="term" value="C:plasma membrane"/>
    <property type="evidence" value="ECO:0007669"/>
    <property type="project" value="UniProtKB-SubCell"/>
</dbReference>
<evidence type="ECO:0000256" key="1">
    <source>
        <dbReference type="ARBA" id="ARBA00004370"/>
    </source>
</evidence>
<dbReference type="Proteomes" id="UP000006051">
    <property type="component" value="Chromosome"/>
</dbReference>
<keyword evidence="2 8" id="KW-0813">Transport</keyword>
<dbReference type="GeneID" id="97258184"/>
<dbReference type="GO" id="GO:0006605">
    <property type="term" value="P:protein targeting"/>
    <property type="evidence" value="ECO:0007669"/>
    <property type="project" value="UniProtKB-UniRule"/>
</dbReference>
<sequence length="64" mass="7280">MKGIVDFLKGSYNEFTHHVTWPKWNELQSSTIVIAICTLILAVLLFGVDTLFSDAINGFYKLMK</sequence>
<dbReference type="GO" id="GO:0043952">
    <property type="term" value="P:protein transport by the Sec complex"/>
    <property type="evidence" value="ECO:0007669"/>
    <property type="project" value="UniProtKB-UniRule"/>
</dbReference>
<dbReference type="GO" id="GO:0009306">
    <property type="term" value="P:protein secretion"/>
    <property type="evidence" value="ECO:0007669"/>
    <property type="project" value="UniProtKB-UniRule"/>
</dbReference>
<comment type="similarity">
    <text evidence="8">Belongs to the SecE/SEC61-gamma family.</text>
</comment>
<dbReference type="Pfam" id="PF00584">
    <property type="entry name" value="SecE"/>
    <property type="match status" value="1"/>
</dbReference>
<evidence type="ECO:0000256" key="5">
    <source>
        <dbReference type="ARBA" id="ARBA00022989"/>
    </source>
</evidence>
<keyword evidence="7 8" id="KW-0472">Membrane</keyword>